<keyword evidence="12" id="KW-0472">Membrane</keyword>
<dbReference type="InterPro" id="IPR036890">
    <property type="entry name" value="HATPase_C_sf"/>
</dbReference>
<dbReference type="FunFam" id="3.30.565.10:FF:000010">
    <property type="entry name" value="Sensor histidine kinase RcsC"/>
    <property type="match status" value="1"/>
</dbReference>
<dbReference type="PROSITE" id="PS50110">
    <property type="entry name" value="RESPONSE_REGULATORY"/>
    <property type="match status" value="1"/>
</dbReference>
<feature type="domain" description="Histidine kinase" evidence="14">
    <location>
        <begin position="312"/>
        <end position="533"/>
    </location>
</feature>
<dbReference type="SMART" id="SM00387">
    <property type="entry name" value="HATPase_c"/>
    <property type="match status" value="1"/>
</dbReference>
<keyword evidence="4 13" id="KW-0597">Phosphoprotein</keyword>
<dbReference type="PROSITE" id="PS50109">
    <property type="entry name" value="HIS_KIN"/>
    <property type="match status" value="1"/>
</dbReference>
<keyword evidence="7" id="KW-0547">Nucleotide-binding</keyword>
<dbReference type="Pfam" id="PF08447">
    <property type="entry name" value="PAS_3"/>
    <property type="match status" value="2"/>
</dbReference>
<dbReference type="PANTHER" id="PTHR45339">
    <property type="entry name" value="HYBRID SIGNAL TRANSDUCTION HISTIDINE KINASE J"/>
    <property type="match status" value="1"/>
</dbReference>
<dbReference type="Gene3D" id="3.30.565.10">
    <property type="entry name" value="Histidine kinase-like ATPase, C-terminal domain"/>
    <property type="match status" value="1"/>
</dbReference>
<dbReference type="Proteomes" id="UP000008555">
    <property type="component" value="Chromosome"/>
</dbReference>
<dbReference type="SUPFAM" id="SSF47384">
    <property type="entry name" value="Homodimeric domain of signal transducing histidine kinase"/>
    <property type="match status" value="1"/>
</dbReference>
<dbReference type="SMART" id="SM00388">
    <property type="entry name" value="HisKA"/>
    <property type="match status" value="1"/>
</dbReference>
<dbReference type="FunFam" id="3.30.450.20:FF:000212">
    <property type="entry name" value="Diguanylate cyclase"/>
    <property type="match status" value="2"/>
</dbReference>
<evidence type="ECO:0000256" key="12">
    <source>
        <dbReference type="ARBA" id="ARBA00023136"/>
    </source>
</evidence>
<dbReference type="Gene3D" id="3.30.450.20">
    <property type="entry name" value="PAS domain"/>
    <property type="match status" value="2"/>
</dbReference>
<dbReference type="PANTHER" id="PTHR45339:SF3">
    <property type="entry name" value="HISTIDINE KINASE"/>
    <property type="match status" value="1"/>
</dbReference>
<feature type="domain" description="PAC" evidence="16">
    <location>
        <begin position="243"/>
        <end position="294"/>
    </location>
</feature>
<evidence type="ECO:0000256" key="1">
    <source>
        <dbReference type="ARBA" id="ARBA00000085"/>
    </source>
</evidence>
<name>A9KE33_COXBN</name>
<dbReference type="SUPFAM" id="SSF52172">
    <property type="entry name" value="CheY-like"/>
    <property type="match status" value="1"/>
</dbReference>
<feature type="domain" description="PAC" evidence="16">
    <location>
        <begin position="109"/>
        <end position="160"/>
    </location>
</feature>
<evidence type="ECO:0000256" key="5">
    <source>
        <dbReference type="ARBA" id="ARBA00022679"/>
    </source>
</evidence>
<evidence type="ECO:0000256" key="8">
    <source>
        <dbReference type="ARBA" id="ARBA00022777"/>
    </source>
</evidence>
<keyword evidence="5 17" id="KW-0808">Transferase</keyword>
<keyword evidence="6" id="KW-0812">Transmembrane</keyword>
<dbReference type="InterPro" id="IPR003661">
    <property type="entry name" value="HisK_dim/P_dom"/>
</dbReference>
<dbReference type="InterPro" id="IPR035965">
    <property type="entry name" value="PAS-like_dom_sf"/>
</dbReference>
<dbReference type="FunFam" id="1.10.287.130:FF:000004">
    <property type="entry name" value="Ethylene receptor 1"/>
    <property type="match status" value="1"/>
</dbReference>
<dbReference type="GO" id="GO:0005524">
    <property type="term" value="F:ATP binding"/>
    <property type="evidence" value="ECO:0007669"/>
    <property type="project" value="UniProtKB-KW"/>
</dbReference>
<keyword evidence="11" id="KW-0902">Two-component regulatory system</keyword>
<dbReference type="InterPro" id="IPR000700">
    <property type="entry name" value="PAS-assoc_C"/>
</dbReference>
<gene>
    <name evidence="17" type="ordered locus">CBUD_1187</name>
</gene>
<dbReference type="HOGENOM" id="CLU_000445_114_15_6"/>
<dbReference type="PRINTS" id="PR00344">
    <property type="entry name" value="BCTRLSENSOR"/>
</dbReference>
<dbReference type="InterPro" id="IPR001610">
    <property type="entry name" value="PAC"/>
</dbReference>
<dbReference type="AlphaFoldDB" id="A9KE33"/>
<dbReference type="InterPro" id="IPR005467">
    <property type="entry name" value="His_kinase_dom"/>
</dbReference>
<proteinExistence type="predicted"/>
<evidence type="ECO:0000313" key="18">
    <source>
        <dbReference type="Proteomes" id="UP000008555"/>
    </source>
</evidence>
<dbReference type="InterPro" id="IPR011006">
    <property type="entry name" value="CheY-like_superfamily"/>
</dbReference>
<dbReference type="SMART" id="SM00448">
    <property type="entry name" value="REC"/>
    <property type="match status" value="1"/>
</dbReference>
<reference evidence="17 18" key="1">
    <citation type="journal article" date="2009" name="Infect. Immun.">
        <title>Comparative genomics reveal extensive transposon-mediated genomic plasticity and diversity among potential effector proteins within the genus Coxiella.</title>
        <authorList>
            <person name="Beare P.A."/>
            <person name="Unsworth N."/>
            <person name="Andoh M."/>
            <person name="Voth D.E."/>
            <person name="Omsland A."/>
            <person name="Gilk S.D."/>
            <person name="Williams K.P."/>
            <person name="Sobral B.W."/>
            <person name="Kupko J.J.III."/>
            <person name="Porcella S.F."/>
            <person name="Samuel J.E."/>
            <person name="Heinzen R.A."/>
        </authorList>
    </citation>
    <scope>NUCLEOTIDE SEQUENCE [LARGE SCALE GENOMIC DNA]</scope>
    <source>
        <strain evidence="17 18">Dugway 5J108-111</strain>
    </source>
</reference>
<dbReference type="CDD" id="cd00130">
    <property type="entry name" value="PAS"/>
    <property type="match status" value="2"/>
</dbReference>
<evidence type="ECO:0000256" key="11">
    <source>
        <dbReference type="ARBA" id="ARBA00023012"/>
    </source>
</evidence>
<dbReference type="SMART" id="SM00091">
    <property type="entry name" value="PAS"/>
    <property type="match status" value="2"/>
</dbReference>
<evidence type="ECO:0000313" key="17">
    <source>
        <dbReference type="EMBL" id="ABS77049.2"/>
    </source>
</evidence>
<evidence type="ECO:0000256" key="7">
    <source>
        <dbReference type="ARBA" id="ARBA00022741"/>
    </source>
</evidence>
<evidence type="ECO:0000256" key="3">
    <source>
        <dbReference type="ARBA" id="ARBA00012438"/>
    </source>
</evidence>
<evidence type="ECO:0000256" key="6">
    <source>
        <dbReference type="ARBA" id="ARBA00022692"/>
    </source>
</evidence>
<dbReference type="SUPFAM" id="SSF55874">
    <property type="entry name" value="ATPase domain of HSP90 chaperone/DNA topoisomerase II/histidine kinase"/>
    <property type="match status" value="1"/>
</dbReference>
<comment type="subcellular location">
    <subcellularLocation>
        <location evidence="2">Membrane</location>
    </subcellularLocation>
</comment>
<dbReference type="PROSITE" id="PS50113">
    <property type="entry name" value="PAC"/>
    <property type="match status" value="2"/>
</dbReference>
<dbReference type="Pfam" id="PF00512">
    <property type="entry name" value="HisKA"/>
    <property type="match status" value="1"/>
</dbReference>
<accession>A9KE33</accession>
<keyword evidence="10" id="KW-1133">Transmembrane helix</keyword>
<dbReference type="CDD" id="cd00082">
    <property type="entry name" value="HisKA"/>
    <property type="match status" value="1"/>
</dbReference>
<dbReference type="CDD" id="cd16922">
    <property type="entry name" value="HATPase_EvgS-ArcB-TorS-like"/>
    <property type="match status" value="1"/>
</dbReference>
<dbReference type="Pfam" id="PF00072">
    <property type="entry name" value="Response_reg"/>
    <property type="match status" value="1"/>
</dbReference>
<dbReference type="InterPro" id="IPR001789">
    <property type="entry name" value="Sig_transdc_resp-reg_receiver"/>
</dbReference>
<dbReference type="CDD" id="cd17546">
    <property type="entry name" value="REC_hyHK_CKI1_RcsC-like"/>
    <property type="match status" value="1"/>
</dbReference>
<dbReference type="InterPro" id="IPR013655">
    <property type="entry name" value="PAS_fold_3"/>
</dbReference>
<dbReference type="SUPFAM" id="SSF55785">
    <property type="entry name" value="PYP-like sensor domain (PAS domain)"/>
    <property type="match status" value="2"/>
</dbReference>
<dbReference type="InterPro" id="IPR004358">
    <property type="entry name" value="Sig_transdc_His_kin-like_C"/>
</dbReference>
<feature type="modified residue" description="4-aspartylphosphate" evidence="13">
    <location>
        <position position="614"/>
    </location>
</feature>
<dbReference type="Pfam" id="PF02518">
    <property type="entry name" value="HATPase_c"/>
    <property type="match status" value="1"/>
</dbReference>
<evidence type="ECO:0000256" key="2">
    <source>
        <dbReference type="ARBA" id="ARBA00004370"/>
    </source>
</evidence>
<dbReference type="SMART" id="SM00086">
    <property type="entry name" value="PAC"/>
    <property type="match status" value="2"/>
</dbReference>
<keyword evidence="8 17" id="KW-0418">Kinase</keyword>
<evidence type="ECO:0000259" key="16">
    <source>
        <dbReference type="PROSITE" id="PS50113"/>
    </source>
</evidence>
<dbReference type="GO" id="GO:0000155">
    <property type="term" value="F:phosphorelay sensor kinase activity"/>
    <property type="evidence" value="ECO:0007669"/>
    <property type="project" value="InterPro"/>
</dbReference>
<evidence type="ECO:0000259" key="15">
    <source>
        <dbReference type="PROSITE" id="PS50110"/>
    </source>
</evidence>
<dbReference type="Gene3D" id="3.40.50.2300">
    <property type="match status" value="1"/>
</dbReference>
<keyword evidence="9" id="KW-0067">ATP-binding</keyword>
<comment type="catalytic activity">
    <reaction evidence="1">
        <text>ATP + protein L-histidine = ADP + protein N-phospho-L-histidine.</text>
        <dbReference type="EC" id="2.7.13.3"/>
    </reaction>
</comment>
<dbReference type="Gene3D" id="1.10.287.130">
    <property type="match status" value="1"/>
</dbReference>
<dbReference type="RefSeq" id="WP_011996956.1">
    <property type="nucleotide sequence ID" value="NC_009727.1"/>
</dbReference>
<protein>
    <recommendedName>
        <fullName evidence="3">histidine kinase</fullName>
        <ecNumber evidence="3">2.7.13.3</ecNumber>
    </recommendedName>
</protein>
<evidence type="ECO:0000256" key="4">
    <source>
        <dbReference type="ARBA" id="ARBA00022553"/>
    </source>
</evidence>
<dbReference type="GO" id="GO:0016020">
    <property type="term" value="C:membrane"/>
    <property type="evidence" value="ECO:0007669"/>
    <property type="project" value="UniProtKB-SubCell"/>
</dbReference>
<dbReference type="InterPro" id="IPR000014">
    <property type="entry name" value="PAS"/>
</dbReference>
<feature type="domain" description="Response regulatory" evidence="15">
    <location>
        <begin position="566"/>
        <end position="682"/>
    </location>
</feature>
<sequence>MGRQNWKIKNLEVCMEVSTTRIHKPILKKLGSLFLNLAETSQDIFWIRSVDFYTHVYVSPAFENIFGISRQTLYANPNKWMNAVITEDRDRLRHLIMEWQVKNKKGAAYTVDYRIIDAYGEMHWINETSYPVYEDDQCLGYAGVVKDVSSEKLRVKEFDNAVHYFRHFVERVSGVFWVKGSRGDKQIYISPTYEKIWGVSCESLYQNPKSWIDYVLPEDISNGKVNVNFYETAADQRTPDSKYEFRFRIRRPDGEIRWIKDTYFPIMENGKLVGFAGIAEDVTNDALREKELWEAKEFAEQANRTKSDFLAMMSHELRTPLNAILGMSQILKTHNLSDEQQGQIDVISQTGQNLLALLNDLLDFAKLEAGKLSFTEETMDLHELVMKIKGDMLLLAHKKGIQLKFDYPENIPSKVMGDAKRIRQVLVNLLSNALKFTEKGYVQLTANCLKKDHKKMTLCFTVKDTGIGMEKTKLSSIFNRFQQINSVYQRKYDGVGLGLSIVKELLEKMGGTISVTSEPGVGSEFTCIIPFRLQADSNPTLPARDLLEKQAVNNSTYDRESRFNMNVLVVEDNLINQRISKIMLEQVGCQVDIAGCGKDAIEKMKKHYDMVFMDIGLPDMDGFETTQCIRHNETPGQRVPIVAMTAHVFAQDRKRCFDVGMDEVMAKPIMQDDLIKVLKRWAA</sequence>
<evidence type="ECO:0000256" key="9">
    <source>
        <dbReference type="ARBA" id="ARBA00022840"/>
    </source>
</evidence>
<dbReference type="KEGG" id="cbd:CBUD_1187"/>
<organism evidence="17 18">
    <name type="scientific">Coxiella burnetii (strain Dugway 5J108-111)</name>
    <dbReference type="NCBI Taxonomy" id="434922"/>
    <lineage>
        <taxon>Bacteria</taxon>
        <taxon>Pseudomonadati</taxon>
        <taxon>Pseudomonadota</taxon>
        <taxon>Gammaproteobacteria</taxon>
        <taxon>Legionellales</taxon>
        <taxon>Coxiellaceae</taxon>
        <taxon>Coxiella</taxon>
    </lineage>
</organism>
<dbReference type="EMBL" id="CP000733">
    <property type="protein sequence ID" value="ABS77049.2"/>
    <property type="molecule type" value="Genomic_DNA"/>
</dbReference>
<evidence type="ECO:0000259" key="14">
    <source>
        <dbReference type="PROSITE" id="PS50109"/>
    </source>
</evidence>
<dbReference type="NCBIfam" id="TIGR00229">
    <property type="entry name" value="sensory_box"/>
    <property type="match status" value="2"/>
</dbReference>
<evidence type="ECO:0000256" key="10">
    <source>
        <dbReference type="ARBA" id="ARBA00022989"/>
    </source>
</evidence>
<dbReference type="InterPro" id="IPR036097">
    <property type="entry name" value="HisK_dim/P_sf"/>
</dbReference>
<dbReference type="InterPro" id="IPR003594">
    <property type="entry name" value="HATPase_dom"/>
</dbReference>
<dbReference type="EC" id="2.7.13.3" evidence="3"/>
<evidence type="ECO:0000256" key="13">
    <source>
        <dbReference type="PROSITE-ProRule" id="PRU00169"/>
    </source>
</evidence>